<name>A0AAV9NI77_9EURO</name>
<evidence type="ECO:0000256" key="1">
    <source>
        <dbReference type="ARBA" id="ARBA00010515"/>
    </source>
</evidence>
<dbReference type="PANTHER" id="PTHR48081:SF25">
    <property type="entry name" value="PUTATIVE (AFU_ORTHOLOGUE AFUA_3G11560)-RELATED"/>
    <property type="match status" value="1"/>
</dbReference>
<evidence type="ECO:0000313" key="5">
    <source>
        <dbReference type="EMBL" id="KAK5055316.1"/>
    </source>
</evidence>
<evidence type="ECO:0000256" key="2">
    <source>
        <dbReference type="ARBA" id="ARBA00022801"/>
    </source>
</evidence>
<dbReference type="Proteomes" id="UP001358417">
    <property type="component" value="Unassembled WGS sequence"/>
</dbReference>
<dbReference type="AlphaFoldDB" id="A0AAV9NI77"/>
<sequence length="577" mass="63491">MDISPQGLVRAFAYRVPALTVNTCLAALGLSRNSSDQDFLTELITLWARPVLRTPAALLKSQQAFNYDYGVWGRMWISKWTIPVEDSLGRKTTDGGVDEHILTLQEAIASAIIELGDQDLRPIDLTMPVLDPVQTEWTGYRRNVSHVAMRPSLSERDMYAAMMADLPDTCGPTILYFHGGAHCLMDPTTHRWTTSALAQKSGGRVLSVRYRLAPQHVFPAALLDALAAYLALIAPPLGAFHEAVPPEKIVLAGDSSGGGLASSLLLLLQTLSRRQGEGKKRRIVFQGQAVTIPDLVCAGLALSSPWLDITRCLPSTTANARWDIIAPPPPRNQNPTPAFPTDAIWPASPPRVETYCTARMCIHPLVSPLAAQPRHWRGVPPVYVCVGWEGMQDEAEVFARRVFQSADPGNQAVVFDGWEGMPHCFAMFAWNGAGRKAMQNWAGFCREVVVDPTRFRKRGQMGTWTNGKTGVVKEVSLGELGVSSGVGCWYERERLDDRTVDAKLQDGQRWRVELDDEMVRQWQAERKGASHNDTVESLKTSMIPGDTSVSLPYAGVGSLLYRCFTWPTRLGIAGTGN</sequence>
<dbReference type="Gene3D" id="3.40.50.1820">
    <property type="entry name" value="alpha/beta hydrolase"/>
    <property type="match status" value="1"/>
</dbReference>
<evidence type="ECO:0000256" key="3">
    <source>
        <dbReference type="PROSITE-ProRule" id="PRU10038"/>
    </source>
</evidence>
<proteinExistence type="inferred from homology"/>
<organism evidence="5 6">
    <name type="scientific">Exophiala bonariae</name>
    <dbReference type="NCBI Taxonomy" id="1690606"/>
    <lineage>
        <taxon>Eukaryota</taxon>
        <taxon>Fungi</taxon>
        <taxon>Dikarya</taxon>
        <taxon>Ascomycota</taxon>
        <taxon>Pezizomycotina</taxon>
        <taxon>Eurotiomycetes</taxon>
        <taxon>Chaetothyriomycetidae</taxon>
        <taxon>Chaetothyriales</taxon>
        <taxon>Herpotrichiellaceae</taxon>
        <taxon>Exophiala</taxon>
    </lineage>
</organism>
<evidence type="ECO:0000259" key="4">
    <source>
        <dbReference type="Pfam" id="PF07859"/>
    </source>
</evidence>
<reference evidence="5 6" key="1">
    <citation type="submission" date="2023-08" db="EMBL/GenBank/DDBJ databases">
        <title>Black Yeasts Isolated from many extreme environments.</title>
        <authorList>
            <person name="Coleine C."/>
            <person name="Stajich J.E."/>
            <person name="Selbmann L."/>
        </authorList>
    </citation>
    <scope>NUCLEOTIDE SEQUENCE [LARGE SCALE GENOMIC DNA]</scope>
    <source>
        <strain evidence="5 6">CCFEE 5792</strain>
    </source>
</reference>
<dbReference type="EMBL" id="JAVRRD010000009">
    <property type="protein sequence ID" value="KAK5055316.1"/>
    <property type="molecule type" value="Genomic_DNA"/>
</dbReference>
<comment type="similarity">
    <text evidence="1">Belongs to the 'GDXG' lipolytic enzyme family.</text>
</comment>
<dbReference type="InterPro" id="IPR050300">
    <property type="entry name" value="GDXG_lipolytic_enzyme"/>
</dbReference>
<feature type="active site" evidence="3">
    <location>
        <position position="255"/>
    </location>
</feature>
<dbReference type="PANTHER" id="PTHR48081">
    <property type="entry name" value="AB HYDROLASE SUPERFAMILY PROTEIN C4A8.06C"/>
    <property type="match status" value="1"/>
</dbReference>
<dbReference type="PROSITE" id="PS01174">
    <property type="entry name" value="LIPASE_GDXG_SER"/>
    <property type="match status" value="1"/>
</dbReference>
<keyword evidence="2" id="KW-0378">Hydrolase</keyword>
<keyword evidence="6" id="KW-1185">Reference proteome</keyword>
<feature type="domain" description="Alpha/beta hydrolase fold-3" evidence="4">
    <location>
        <begin position="174"/>
        <end position="426"/>
    </location>
</feature>
<dbReference type="InterPro" id="IPR013094">
    <property type="entry name" value="AB_hydrolase_3"/>
</dbReference>
<evidence type="ECO:0000313" key="6">
    <source>
        <dbReference type="Proteomes" id="UP001358417"/>
    </source>
</evidence>
<dbReference type="InterPro" id="IPR029058">
    <property type="entry name" value="AB_hydrolase_fold"/>
</dbReference>
<dbReference type="InterPro" id="IPR033140">
    <property type="entry name" value="Lipase_GDXG_put_SER_AS"/>
</dbReference>
<dbReference type="GO" id="GO:0016787">
    <property type="term" value="F:hydrolase activity"/>
    <property type="evidence" value="ECO:0007669"/>
    <property type="project" value="UniProtKB-KW"/>
</dbReference>
<dbReference type="GeneID" id="89981202"/>
<dbReference type="SUPFAM" id="SSF53474">
    <property type="entry name" value="alpha/beta-Hydrolases"/>
    <property type="match status" value="1"/>
</dbReference>
<dbReference type="RefSeq" id="XP_064707747.1">
    <property type="nucleotide sequence ID" value="XM_064856571.1"/>
</dbReference>
<comment type="caution">
    <text evidence="5">The sequence shown here is derived from an EMBL/GenBank/DDBJ whole genome shotgun (WGS) entry which is preliminary data.</text>
</comment>
<protein>
    <recommendedName>
        <fullName evidence="4">Alpha/beta hydrolase fold-3 domain-containing protein</fullName>
    </recommendedName>
</protein>
<gene>
    <name evidence="5" type="ORF">LTR84_013066</name>
</gene>
<dbReference type="Pfam" id="PF07859">
    <property type="entry name" value="Abhydrolase_3"/>
    <property type="match status" value="1"/>
</dbReference>
<accession>A0AAV9NI77</accession>